<dbReference type="Gene3D" id="1.10.510.10">
    <property type="entry name" value="Transferase(Phosphotransferase) domain 1"/>
    <property type="match status" value="1"/>
</dbReference>
<evidence type="ECO:0000313" key="4">
    <source>
        <dbReference type="Proteomes" id="UP000027265"/>
    </source>
</evidence>
<dbReference type="GO" id="GO:0004672">
    <property type="term" value="F:protein kinase activity"/>
    <property type="evidence" value="ECO:0007669"/>
    <property type="project" value="InterPro"/>
</dbReference>
<feature type="compositionally biased region" description="Polar residues" evidence="1">
    <location>
        <begin position="664"/>
        <end position="691"/>
    </location>
</feature>
<feature type="region of interest" description="Disordered" evidence="1">
    <location>
        <begin position="1"/>
        <end position="21"/>
    </location>
</feature>
<dbReference type="HOGENOM" id="CLU_409411_0_0_1"/>
<evidence type="ECO:0000259" key="2">
    <source>
        <dbReference type="PROSITE" id="PS50011"/>
    </source>
</evidence>
<dbReference type="InterPro" id="IPR011009">
    <property type="entry name" value="Kinase-like_dom_sf"/>
</dbReference>
<feature type="domain" description="Protein kinase" evidence="2">
    <location>
        <begin position="17"/>
        <end position="302"/>
    </location>
</feature>
<dbReference type="EMBL" id="KL197739">
    <property type="protein sequence ID" value="KDQ52467.1"/>
    <property type="molecule type" value="Genomic_DNA"/>
</dbReference>
<dbReference type="GO" id="GO:0005524">
    <property type="term" value="F:ATP binding"/>
    <property type="evidence" value="ECO:0007669"/>
    <property type="project" value="InterPro"/>
</dbReference>
<proteinExistence type="predicted"/>
<feature type="compositionally biased region" description="Low complexity" evidence="1">
    <location>
        <begin position="576"/>
        <end position="585"/>
    </location>
</feature>
<dbReference type="InterPro" id="IPR050167">
    <property type="entry name" value="Ser_Thr_protein_kinase"/>
</dbReference>
<dbReference type="PROSITE" id="PS50011">
    <property type="entry name" value="PROTEIN_KINASE_DOM"/>
    <property type="match status" value="1"/>
</dbReference>
<feature type="compositionally biased region" description="Low complexity" evidence="1">
    <location>
        <begin position="496"/>
        <end position="507"/>
    </location>
</feature>
<dbReference type="InterPro" id="IPR000719">
    <property type="entry name" value="Prot_kinase_dom"/>
</dbReference>
<feature type="compositionally biased region" description="Basic and acidic residues" evidence="1">
    <location>
        <begin position="470"/>
        <end position="482"/>
    </location>
</feature>
<dbReference type="Proteomes" id="UP000027265">
    <property type="component" value="Unassembled WGS sequence"/>
</dbReference>
<dbReference type="AlphaFoldDB" id="A0A067PMD7"/>
<evidence type="ECO:0000313" key="3">
    <source>
        <dbReference type="EMBL" id="KDQ52467.1"/>
    </source>
</evidence>
<gene>
    <name evidence="3" type="ORF">JAAARDRAFT_198117</name>
</gene>
<feature type="compositionally biased region" description="Pro residues" evidence="1">
    <location>
        <begin position="626"/>
        <end position="636"/>
    </location>
</feature>
<evidence type="ECO:0000256" key="1">
    <source>
        <dbReference type="SAM" id="MobiDB-lite"/>
    </source>
</evidence>
<dbReference type="PANTHER" id="PTHR23257">
    <property type="entry name" value="SERINE-THREONINE PROTEIN KINASE"/>
    <property type="match status" value="1"/>
</dbReference>
<organism evidence="3 4">
    <name type="scientific">Jaapia argillacea MUCL 33604</name>
    <dbReference type="NCBI Taxonomy" id="933084"/>
    <lineage>
        <taxon>Eukaryota</taxon>
        <taxon>Fungi</taxon>
        <taxon>Dikarya</taxon>
        <taxon>Basidiomycota</taxon>
        <taxon>Agaricomycotina</taxon>
        <taxon>Agaricomycetes</taxon>
        <taxon>Agaricomycetidae</taxon>
        <taxon>Jaapiales</taxon>
        <taxon>Jaapiaceae</taxon>
        <taxon>Jaapia</taxon>
    </lineage>
</organism>
<dbReference type="Gene3D" id="3.30.200.20">
    <property type="entry name" value="Phosphorylase Kinase, domain 1"/>
    <property type="match status" value="1"/>
</dbReference>
<sequence length="691" mass="75495">MAAKPLTPPKDLCSRLTINPTPPKPGGFSDVYEGWLAGEHGGATIAVAIKVLRSPGRSDQAADFKRKFQRECHAWQYLDHPNILKFLGVATVKERPGPTFVSPYCKNGTVVEYLAGSGDLVDRLSLASLKGFIICTQMGFFMHNVLIDDHGQPLLADFGRSQIVGLDEFTRSPAHSPRHTAPEILLLDIPELQASSDTYVPLTATNESDVYSLGMTALEASLGRSYPPHSRSQLTSRLRFTYARLFFGCGLHTDIYRKAAKYADMVERTIWQLLSKLWVYAPKERMKLGDALKQLKSMHRQRTTTAPTQIAARVNNPSSGRAFLSIPSPNQPPAGPSSHASPYPRSEALQTSRSPMPNTLHISVDPATSDHQPYAVPMQHSRATGYPEPNPYPSPTSAIQSPQFSQRDLHPTAVTQPPHPSTSRSGRHIPSLSVDPNLTLGAPSSQPGPGVTRDVGRPPLNSSPRSPPDASDRRDGRYELRAYDYGTSAGRERGSSRPVGSSVSRSAPEPPSEPSRPDLSRSAPQPSPPDPSRYSNRRDERNDPQSDDYAASMGREHAPPTQAPRRSSSRSRRNDPPQLSPSSGRPGPPPSQSSSSHLQYPAQDILPNNPPQANRGRPRSDSQSNPRPPNLHPLDPPVQDSRGRVLAISSDPRSRQNPPPPHRSPSQSTHTVLRGELSSSHSSQPYASRTR</sequence>
<reference evidence="4" key="1">
    <citation type="journal article" date="2014" name="Proc. Natl. Acad. Sci. U.S.A.">
        <title>Extensive sampling of basidiomycete genomes demonstrates inadequacy of the white-rot/brown-rot paradigm for wood decay fungi.</title>
        <authorList>
            <person name="Riley R."/>
            <person name="Salamov A.A."/>
            <person name="Brown D.W."/>
            <person name="Nagy L.G."/>
            <person name="Floudas D."/>
            <person name="Held B.W."/>
            <person name="Levasseur A."/>
            <person name="Lombard V."/>
            <person name="Morin E."/>
            <person name="Otillar R."/>
            <person name="Lindquist E.A."/>
            <person name="Sun H."/>
            <person name="LaButti K.M."/>
            <person name="Schmutz J."/>
            <person name="Jabbour D."/>
            <person name="Luo H."/>
            <person name="Baker S.E."/>
            <person name="Pisabarro A.G."/>
            <person name="Walton J.D."/>
            <person name="Blanchette R.A."/>
            <person name="Henrissat B."/>
            <person name="Martin F."/>
            <person name="Cullen D."/>
            <person name="Hibbett D.S."/>
            <person name="Grigoriev I.V."/>
        </authorList>
    </citation>
    <scope>NUCLEOTIDE SEQUENCE [LARGE SCALE GENOMIC DNA]</scope>
    <source>
        <strain evidence="4">MUCL 33604</strain>
    </source>
</reference>
<dbReference type="InParanoid" id="A0A067PMD7"/>
<dbReference type="STRING" id="933084.A0A067PMD7"/>
<dbReference type="Pfam" id="PF00069">
    <property type="entry name" value="Pkinase"/>
    <property type="match status" value="1"/>
</dbReference>
<protein>
    <recommendedName>
        <fullName evidence="2">Protein kinase domain-containing protein</fullName>
    </recommendedName>
</protein>
<dbReference type="OrthoDB" id="544400at2759"/>
<feature type="compositionally biased region" description="Polar residues" evidence="1">
    <location>
        <begin position="395"/>
        <end position="406"/>
    </location>
</feature>
<accession>A0A067PMD7</accession>
<feature type="region of interest" description="Disordered" evidence="1">
    <location>
        <begin position="318"/>
        <end position="691"/>
    </location>
</feature>
<keyword evidence="4" id="KW-1185">Reference proteome</keyword>
<feature type="compositionally biased region" description="Polar residues" evidence="1">
    <location>
        <begin position="348"/>
        <end position="361"/>
    </location>
</feature>
<name>A0A067PMD7_9AGAM</name>
<dbReference type="SUPFAM" id="SSF56112">
    <property type="entry name" value="Protein kinase-like (PK-like)"/>
    <property type="match status" value="1"/>
</dbReference>